<dbReference type="InterPro" id="IPR047690">
    <property type="entry name" value="IPExxxVDY_fam"/>
</dbReference>
<evidence type="ECO:0000313" key="1">
    <source>
        <dbReference type="EMBL" id="GGD21395.1"/>
    </source>
</evidence>
<reference evidence="1" key="2">
    <citation type="submission" date="2020-09" db="EMBL/GenBank/DDBJ databases">
        <authorList>
            <person name="Sun Q."/>
            <person name="Zhou Y."/>
        </authorList>
    </citation>
    <scope>NUCLEOTIDE SEQUENCE</scope>
    <source>
        <strain evidence="1">CGMCC 1.12506</strain>
    </source>
</reference>
<protein>
    <recommendedName>
        <fullName evidence="3">IPExxxVDY family protein</fullName>
    </recommendedName>
</protein>
<keyword evidence="2" id="KW-1185">Reference proteome</keyword>
<evidence type="ECO:0008006" key="3">
    <source>
        <dbReference type="Google" id="ProtNLM"/>
    </source>
</evidence>
<sequence length="161" mass="18850">MAVHKLVIDDFEEADFQLIAIHTTLEDYRLAYFINQNLPILLSRSKKEIQTSFQTIKTGFTRFVFEDPDNQIAWNLIENKKEIAISQKNKGQTLFENTEEFTNTLYLVPEYKKVDFFFKIDAEKSQINIAGLMEKIKNIPSLTTLYQVDKSKIKSKNNLIF</sequence>
<dbReference type="AlphaFoldDB" id="A0A916XYQ2"/>
<comment type="caution">
    <text evidence="1">The sequence shown here is derived from an EMBL/GenBank/DDBJ whole genome shotgun (WGS) entry which is preliminary data.</text>
</comment>
<gene>
    <name evidence="1" type="ORF">GCM10011343_09820</name>
</gene>
<dbReference type="NCBIfam" id="NF033205">
    <property type="entry name" value="IPExxxVDY"/>
    <property type="match status" value="1"/>
</dbReference>
<evidence type="ECO:0000313" key="2">
    <source>
        <dbReference type="Proteomes" id="UP000625735"/>
    </source>
</evidence>
<organism evidence="1 2">
    <name type="scientific">Flavobacterium orientale</name>
    <dbReference type="NCBI Taxonomy" id="1756020"/>
    <lineage>
        <taxon>Bacteria</taxon>
        <taxon>Pseudomonadati</taxon>
        <taxon>Bacteroidota</taxon>
        <taxon>Flavobacteriia</taxon>
        <taxon>Flavobacteriales</taxon>
        <taxon>Flavobacteriaceae</taxon>
        <taxon>Flavobacterium</taxon>
    </lineage>
</organism>
<name>A0A916XYQ2_9FLAO</name>
<proteinExistence type="predicted"/>
<dbReference type="RefSeq" id="WP_188361423.1">
    <property type="nucleotide sequence ID" value="NZ_BMFG01000003.1"/>
</dbReference>
<reference evidence="1" key="1">
    <citation type="journal article" date="2014" name="Int. J. Syst. Evol. Microbiol.">
        <title>Complete genome sequence of Corynebacterium casei LMG S-19264T (=DSM 44701T), isolated from a smear-ripened cheese.</title>
        <authorList>
            <consortium name="US DOE Joint Genome Institute (JGI-PGF)"/>
            <person name="Walter F."/>
            <person name="Albersmeier A."/>
            <person name="Kalinowski J."/>
            <person name="Ruckert C."/>
        </authorList>
    </citation>
    <scope>NUCLEOTIDE SEQUENCE</scope>
    <source>
        <strain evidence="1">CGMCC 1.12506</strain>
    </source>
</reference>
<dbReference type="EMBL" id="BMFG01000003">
    <property type="protein sequence ID" value="GGD21395.1"/>
    <property type="molecule type" value="Genomic_DNA"/>
</dbReference>
<accession>A0A916XYQ2</accession>
<dbReference type="Proteomes" id="UP000625735">
    <property type="component" value="Unassembled WGS sequence"/>
</dbReference>